<keyword evidence="1" id="KW-0540">Nuclease</keyword>
<dbReference type="Proteomes" id="UP000326505">
    <property type="component" value="Chromosome"/>
</dbReference>
<accession>A0A5P2XHQ5</accession>
<keyword evidence="1" id="KW-0378">Hydrolase</keyword>
<evidence type="ECO:0000313" key="1">
    <source>
        <dbReference type="EMBL" id="QEV64557.1"/>
    </source>
</evidence>
<dbReference type="AlphaFoldDB" id="A0A5P2XHQ5"/>
<dbReference type="SUPFAM" id="SSF54060">
    <property type="entry name" value="His-Me finger endonucleases"/>
    <property type="match status" value="1"/>
</dbReference>
<evidence type="ECO:0000313" key="2">
    <source>
        <dbReference type="Proteomes" id="UP000326505"/>
    </source>
</evidence>
<gene>
    <name evidence="1" type="ORF">CP982_09570</name>
</gene>
<dbReference type="RefSeq" id="WP_150510110.1">
    <property type="nucleotide sequence ID" value="NZ_BMSQ01000007.1"/>
</dbReference>
<dbReference type="Pfam" id="PF02945">
    <property type="entry name" value="Endonuclease_7"/>
    <property type="match status" value="1"/>
</dbReference>
<sequence length="201" mass="22464">MSDSGVGKQCSGCQRTLPLASFARDKNRRDGLQVRCRECVAEYGAARYRRRREAEGKAVREKADVPDGHKRCPQCEEVKPHSEWELNSTSSDGHASYCKPCRAERNQHGYFKRKYGLTMEDRDEMIAAQKGLCVICLKAPPAHVDHCHETGKVRGVLCFNCNSAIGKLGDDPDALRRAISYLEGNPWKPTLVAPGVYRLPS</sequence>
<dbReference type="OrthoDB" id="581550at2"/>
<dbReference type="Gene3D" id="3.40.1800.10">
    <property type="entry name" value="His-Me finger endonucleases"/>
    <property type="match status" value="1"/>
</dbReference>
<dbReference type="InterPro" id="IPR004211">
    <property type="entry name" value="Endonuclease_7"/>
</dbReference>
<proteinExistence type="predicted"/>
<dbReference type="GO" id="GO:0004519">
    <property type="term" value="F:endonuclease activity"/>
    <property type="evidence" value="ECO:0007669"/>
    <property type="project" value="UniProtKB-KW"/>
</dbReference>
<organism evidence="1 2">
    <name type="scientific">Streptomyces spectabilis</name>
    <dbReference type="NCBI Taxonomy" id="68270"/>
    <lineage>
        <taxon>Bacteria</taxon>
        <taxon>Bacillati</taxon>
        <taxon>Actinomycetota</taxon>
        <taxon>Actinomycetes</taxon>
        <taxon>Kitasatosporales</taxon>
        <taxon>Streptomycetaceae</taxon>
        <taxon>Streptomyces</taxon>
    </lineage>
</organism>
<reference evidence="1 2" key="1">
    <citation type="submission" date="2017-09" db="EMBL/GenBank/DDBJ databases">
        <authorList>
            <person name="Lee N."/>
            <person name="Cho B.-K."/>
        </authorList>
    </citation>
    <scope>NUCLEOTIDE SEQUENCE [LARGE SCALE GENOMIC DNA]</scope>
    <source>
        <strain evidence="1 2">ATCC 27465</strain>
    </source>
</reference>
<name>A0A5P2XHQ5_STRST</name>
<dbReference type="InterPro" id="IPR044925">
    <property type="entry name" value="His-Me_finger_sf"/>
</dbReference>
<dbReference type="EMBL" id="CP023690">
    <property type="protein sequence ID" value="QEV64557.1"/>
    <property type="molecule type" value="Genomic_DNA"/>
</dbReference>
<protein>
    <submittedName>
        <fullName evidence="1">Recombination endonuclease VII</fullName>
    </submittedName>
</protein>
<dbReference type="InterPro" id="IPR038563">
    <property type="entry name" value="Endonuclease_7_sf"/>
</dbReference>
<dbReference type="KEGG" id="sspb:CP982_09570"/>
<keyword evidence="1" id="KW-0255">Endonuclease</keyword>